<evidence type="ECO:0000313" key="3">
    <source>
        <dbReference type="EMBL" id="SIR75095.1"/>
    </source>
</evidence>
<proteinExistence type="predicted"/>
<dbReference type="InterPro" id="IPR011674">
    <property type="entry name" value="DUF1616"/>
</dbReference>
<dbReference type="EMBL" id="FTNR01000002">
    <property type="protein sequence ID" value="SIR75095.1"/>
    <property type="molecule type" value="Genomic_DNA"/>
</dbReference>
<dbReference type="OrthoDB" id="82282at2157"/>
<keyword evidence="4" id="KW-1185">Reference proteome</keyword>
<dbReference type="Pfam" id="PF07760">
    <property type="entry name" value="DUF1616"/>
    <property type="match status" value="1"/>
</dbReference>
<evidence type="ECO:0000256" key="1">
    <source>
        <dbReference type="SAM" id="Phobius"/>
    </source>
</evidence>
<feature type="domain" description="DUF1616" evidence="2">
    <location>
        <begin position="14"/>
        <end position="326"/>
    </location>
</feature>
<feature type="transmembrane region" description="Helical" evidence="1">
    <location>
        <begin position="89"/>
        <end position="107"/>
    </location>
</feature>
<evidence type="ECO:0000313" key="4">
    <source>
        <dbReference type="Proteomes" id="UP000185936"/>
    </source>
</evidence>
<keyword evidence="1" id="KW-0472">Membrane</keyword>
<feature type="transmembrane region" description="Helical" evidence="1">
    <location>
        <begin position="119"/>
        <end position="139"/>
    </location>
</feature>
<reference evidence="4" key="1">
    <citation type="submission" date="2017-01" db="EMBL/GenBank/DDBJ databases">
        <authorList>
            <person name="Varghese N."/>
            <person name="Submissions S."/>
        </authorList>
    </citation>
    <scope>NUCLEOTIDE SEQUENCE [LARGE SCALE GENOMIC DNA]</scope>
    <source>
        <strain evidence="4">type strain: HArc-</strain>
    </source>
</reference>
<accession>A0A1N7DH73</accession>
<feature type="transmembrane region" description="Helical" evidence="1">
    <location>
        <begin position="174"/>
        <end position="194"/>
    </location>
</feature>
<dbReference type="RefSeq" id="WP_076607939.1">
    <property type="nucleotide sequence ID" value="NZ_FTNR01000002.1"/>
</dbReference>
<keyword evidence="1" id="KW-1133">Transmembrane helix</keyword>
<protein>
    <submittedName>
        <fullName evidence="3">Uncharacterized membrane protein</fullName>
    </submittedName>
</protein>
<dbReference type="STRING" id="308853.SAMN05421752_102246"/>
<sequence length="329" mass="35421">MSDTHWWFSDLTAVIVITGALTFGVFSGVGGTARILLTIPLVVFLPGYALVSAMFPDKPNDDTQPFDEEKTGLGNPLLVSGGLEAIERLVLSVVVSVALVSTITLLTSVTPGGLTLETALSGVAVLTVGLGLSAIGARYRCPPDQRFVPSLSADTLFFTQRRPTAYERTTTRPYNVAIVIGLVLLVASGGFAIANPPQHDGFTEFSVATETVTGETETMYESTYTAGEPQELQATITNQEHEERTYTTVVLLERVSYDADEVTVREAEEVDRASATVADGDTHQQTLEVTPSMAGEEFRLTLLLYDGEPSSEPTPENAYRTVHLPIEVE</sequence>
<name>A0A1N7DH73_9EURY</name>
<organism evidence="3 4">
    <name type="scientific">Natronorubrum thiooxidans</name>
    <dbReference type="NCBI Taxonomy" id="308853"/>
    <lineage>
        <taxon>Archaea</taxon>
        <taxon>Methanobacteriati</taxon>
        <taxon>Methanobacteriota</taxon>
        <taxon>Stenosarchaea group</taxon>
        <taxon>Halobacteria</taxon>
        <taxon>Halobacteriales</taxon>
        <taxon>Natrialbaceae</taxon>
        <taxon>Natronorubrum</taxon>
    </lineage>
</organism>
<dbReference type="AlphaFoldDB" id="A0A1N7DH73"/>
<gene>
    <name evidence="3" type="ORF">SAMN05421752_102246</name>
</gene>
<dbReference type="Proteomes" id="UP000185936">
    <property type="component" value="Unassembled WGS sequence"/>
</dbReference>
<feature type="transmembrane region" description="Helical" evidence="1">
    <location>
        <begin position="35"/>
        <end position="55"/>
    </location>
</feature>
<keyword evidence="1" id="KW-0812">Transmembrane</keyword>
<feature type="transmembrane region" description="Helical" evidence="1">
    <location>
        <begin position="6"/>
        <end position="28"/>
    </location>
</feature>
<evidence type="ECO:0000259" key="2">
    <source>
        <dbReference type="Pfam" id="PF07760"/>
    </source>
</evidence>